<keyword evidence="3 8" id="KW-1134">Transmembrane beta strand</keyword>
<reference evidence="14" key="1">
    <citation type="journal article" date="2019" name="Int. J. Syst. Evol. Microbiol.">
        <title>The Global Catalogue of Microorganisms (GCM) 10K type strain sequencing project: providing services to taxonomists for standard genome sequencing and annotation.</title>
        <authorList>
            <consortium name="The Broad Institute Genomics Platform"/>
            <consortium name="The Broad Institute Genome Sequencing Center for Infectious Disease"/>
            <person name="Wu L."/>
            <person name="Ma J."/>
        </authorList>
    </citation>
    <scope>NUCLEOTIDE SEQUENCE [LARGE SCALE GENOMIC DNA]</scope>
    <source>
        <strain evidence="14">CGMCC 1.14966</strain>
    </source>
</reference>
<dbReference type="InterPro" id="IPR039426">
    <property type="entry name" value="TonB-dep_rcpt-like"/>
</dbReference>
<dbReference type="InterPro" id="IPR012910">
    <property type="entry name" value="Plug_dom"/>
</dbReference>
<dbReference type="SUPFAM" id="SSF49464">
    <property type="entry name" value="Carboxypeptidase regulatory domain-like"/>
    <property type="match status" value="1"/>
</dbReference>
<dbReference type="InterPro" id="IPR037066">
    <property type="entry name" value="Plug_dom_sf"/>
</dbReference>
<accession>A0ABQ1ZW14</accession>
<dbReference type="EMBL" id="BMGY01000001">
    <property type="protein sequence ID" value="GGH78967.1"/>
    <property type="molecule type" value="Genomic_DNA"/>
</dbReference>
<dbReference type="RefSeq" id="WP_188560138.1">
    <property type="nucleotide sequence ID" value="NZ_BMGY01000001.1"/>
</dbReference>
<dbReference type="InterPro" id="IPR000531">
    <property type="entry name" value="Beta-barrel_TonB"/>
</dbReference>
<evidence type="ECO:0000256" key="8">
    <source>
        <dbReference type="PROSITE-ProRule" id="PRU01360"/>
    </source>
</evidence>
<evidence type="ECO:0000256" key="1">
    <source>
        <dbReference type="ARBA" id="ARBA00004571"/>
    </source>
</evidence>
<dbReference type="Gene3D" id="2.60.40.1120">
    <property type="entry name" value="Carboxypeptidase-like, regulatory domain"/>
    <property type="match status" value="1"/>
</dbReference>
<organism evidence="13 14">
    <name type="scientific">Hymenobacter frigidus</name>
    <dbReference type="NCBI Taxonomy" id="1524095"/>
    <lineage>
        <taxon>Bacteria</taxon>
        <taxon>Pseudomonadati</taxon>
        <taxon>Bacteroidota</taxon>
        <taxon>Cytophagia</taxon>
        <taxon>Cytophagales</taxon>
        <taxon>Hymenobacteraceae</taxon>
        <taxon>Hymenobacter</taxon>
    </lineage>
</organism>
<dbReference type="InterPro" id="IPR008969">
    <property type="entry name" value="CarboxyPept-like_regulatory"/>
</dbReference>
<dbReference type="Gene3D" id="2.170.130.10">
    <property type="entry name" value="TonB-dependent receptor, plug domain"/>
    <property type="match status" value="1"/>
</dbReference>
<comment type="similarity">
    <text evidence="8 9">Belongs to the TonB-dependent receptor family.</text>
</comment>
<dbReference type="NCBIfam" id="TIGR04056">
    <property type="entry name" value="OMP_RagA_SusC"/>
    <property type="match status" value="1"/>
</dbReference>
<evidence type="ECO:0000256" key="3">
    <source>
        <dbReference type="ARBA" id="ARBA00022452"/>
    </source>
</evidence>
<dbReference type="SUPFAM" id="SSF56935">
    <property type="entry name" value="Porins"/>
    <property type="match status" value="1"/>
</dbReference>
<dbReference type="Gene3D" id="2.40.170.20">
    <property type="entry name" value="TonB-dependent receptor, beta-barrel domain"/>
    <property type="match status" value="1"/>
</dbReference>
<gene>
    <name evidence="13" type="ORF">GCM10011495_02000</name>
</gene>
<feature type="domain" description="TonB-dependent receptor-like beta-barrel" evidence="11">
    <location>
        <begin position="423"/>
        <end position="808"/>
    </location>
</feature>
<dbReference type="InterPro" id="IPR023996">
    <property type="entry name" value="TonB-dep_OMP_SusC/RagA"/>
</dbReference>
<keyword evidence="2 8" id="KW-0813">Transport</keyword>
<evidence type="ECO:0000256" key="4">
    <source>
        <dbReference type="ARBA" id="ARBA00022692"/>
    </source>
</evidence>
<proteinExistence type="inferred from homology"/>
<dbReference type="Pfam" id="PF07715">
    <property type="entry name" value="Plug"/>
    <property type="match status" value="1"/>
</dbReference>
<dbReference type="Proteomes" id="UP000637774">
    <property type="component" value="Unassembled WGS sequence"/>
</dbReference>
<evidence type="ECO:0000259" key="12">
    <source>
        <dbReference type="Pfam" id="PF07715"/>
    </source>
</evidence>
<keyword evidence="10" id="KW-0732">Signal</keyword>
<evidence type="ECO:0000256" key="5">
    <source>
        <dbReference type="ARBA" id="ARBA00023077"/>
    </source>
</evidence>
<evidence type="ECO:0000256" key="9">
    <source>
        <dbReference type="RuleBase" id="RU003357"/>
    </source>
</evidence>
<keyword evidence="6 8" id="KW-0472">Membrane</keyword>
<feature type="domain" description="TonB-dependent receptor plug" evidence="12">
    <location>
        <begin position="118"/>
        <end position="239"/>
    </location>
</feature>
<keyword evidence="4 8" id="KW-0812">Transmembrane</keyword>
<evidence type="ECO:0000259" key="11">
    <source>
        <dbReference type="Pfam" id="PF00593"/>
    </source>
</evidence>
<feature type="signal peptide" evidence="10">
    <location>
        <begin position="1"/>
        <end position="18"/>
    </location>
</feature>
<evidence type="ECO:0000313" key="14">
    <source>
        <dbReference type="Proteomes" id="UP000637774"/>
    </source>
</evidence>
<evidence type="ECO:0000256" key="10">
    <source>
        <dbReference type="SAM" id="SignalP"/>
    </source>
</evidence>
<evidence type="ECO:0000256" key="6">
    <source>
        <dbReference type="ARBA" id="ARBA00023136"/>
    </source>
</evidence>
<dbReference type="PROSITE" id="PS52016">
    <property type="entry name" value="TONB_DEPENDENT_REC_3"/>
    <property type="match status" value="1"/>
</dbReference>
<evidence type="ECO:0000256" key="2">
    <source>
        <dbReference type="ARBA" id="ARBA00022448"/>
    </source>
</evidence>
<keyword evidence="7 8" id="KW-0998">Cell outer membrane</keyword>
<keyword evidence="14" id="KW-1185">Reference proteome</keyword>
<protein>
    <submittedName>
        <fullName evidence="13">SusC/RagA family TonB-linked outer membrane protein</fullName>
    </submittedName>
</protein>
<feature type="chain" id="PRO_5046657791" evidence="10">
    <location>
        <begin position="19"/>
        <end position="1066"/>
    </location>
</feature>
<sequence>MKKILLMSLVLMFTLLHGAVAQTRSVSGRVTDQKSGEGLPGVTILLKGTTNGISTNSDGAYTLTVPQSGGTLVFSSVGMATQEKALGSESQINAALAQDTKQLSEVVITSFGREQEKKAIGFSVAEIQSRELTQARATNISNSLTAKVAGVRVQAANGMVGASSSIFIRGMTTFTSSNQPLFVVDGIPIDNGGGDNALQNGVSNSNRAIDINQDDVESISVLKGPAAAVLYGSRAASGAIIITLKKGARYGAKKQSVSITSNYNLVQVGRTPDYQNTYGQGNQGIFRPLSNSSWGPAATGQNVTNFRGEQEPLTINPNNVKDLFKSGYNFQNNLALSGATDRLRYYASYGNLKETGILSNNELNRNTLTFTGSAQLTDKLRSGTSVIYTNNQSRRTPQGNVLANPFFRTWFLPRSYDINRYPSELPDGSQQGAAVAGTFTPNNTWYSNDDNPLWTIKNNTYQDEVNRVVGNVSMGYDFTPWLSLDYKLGVDTYNQASQAVNGRGSRGVSIGGGAALVGNLRDQSLTRTEISSYLTANLKHDITEDFNVRLLLGNEINQRKTVDIGVLGSDLQVRYFNSINNAVAYQPFGERTNRRLVGLFGDLALGYRGFATLTLSGRNDRSSSFVTNSGVPGKNSYFYPAASASLVLSDALPMLKGNTTVNLVKLRAAAAKVGREAPIYVTDTYFSAANNPADGFGPNITYPFRGQLGQSLNDTGGNASLGPEFTTSYETGVDLGFFGGRIAVEATIYKQRSTDLIFAVPVAAGSGFSNAFKNAGITEAKGIELLISTTPIKTKNFTYSNSFNFSRIRNTVVELAVGVPQITLGGFTTPSTRLIAGQPYGVIFGSVFKRERVDEKGRPQGKLLLTQNGRTDIASDNQIIGDPNPNWVGGLSNNFSFKGFTLSTLLDIRYGGDIISRNVSDLRRQGAAKETGERNKTYVIDGVIPNLNADGSANGTFRTNNVQITAENYFDDLYGFGRAEFVVFDASWLRLREVALNYVLPKSLTDKTFLGSVEIGLNARNVFLYAPNVPHIDPEVNAQGQSNSQGLEFNALPQSRTYGGSIRLSF</sequence>
<dbReference type="InterPro" id="IPR036942">
    <property type="entry name" value="Beta-barrel_TonB_sf"/>
</dbReference>
<dbReference type="Pfam" id="PF00593">
    <property type="entry name" value="TonB_dep_Rec_b-barrel"/>
    <property type="match status" value="1"/>
</dbReference>
<keyword evidence="5 9" id="KW-0798">TonB box</keyword>
<comment type="subcellular location">
    <subcellularLocation>
        <location evidence="1 8">Cell outer membrane</location>
        <topology evidence="1 8">Multi-pass membrane protein</topology>
    </subcellularLocation>
</comment>
<comment type="caution">
    <text evidence="13">The sequence shown here is derived from an EMBL/GenBank/DDBJ whole genome shotgun (WGS) entry which is preliminary data.</text>
</comment>
<evidence type="ECO:0000313" key="13">
    <source>
        <dbReference type="EMBL" id="GGH78967.1"/>
    </source>
</evidence>
<evidence type="ECO:0000256" key="7">
    <source>
        <dbReference type="ARBA" id="ARBA00023237"/>
    </source>
</evidence>
<dbReference type="Pfam" id="PF13715">
    <property type="entry name" value="CarbopepD_reg_2"/>
    <property type="match status" value="1"/>
</dbReference>
<name>A0ABQ1ZW14_9BACT</name>